<feature type="transmembrane region" description="Helical" evidence="1">
    <location>
        <begin position="12"/>
        <end position="35"/>
    </location>
</feature>
<feature type="transmembrane region" description="Helical" evidence="1">
    <location>
        <begin position="191"/>
        <end position="212"/>
    </location>
</feature>
<dbReference type="Pfam" id="PF13386">
    <property type="entry name" value="DsbD_2"/>
    <property type="match status" value="1"/>
</dbReference>
<dbReference type="PANTHER" id="PTHR42208">
    <property type="entry name" value="HEAVY METAL TRANSPORTER-RELATED"/>
    <property type="match status" value="1"/>
</dbReference>
<keyword evidence="1" id="KW-0472">Membrane</keyword>
<evidence type="ECO:0000256" key="1">
    <source>
        <dbReference type="SAM" id="Phobius"/>
    </source>
</evidence>
<organism evidence="3 4">
    <name type="scientific">Rariglobus hedericola</name>
    <dbReference type="NCBI Taxonomy" id="2597822"/>
    <lineage>
        <taxon>Bacteria</taxon>
        <taxon>Pseudomonadati</taxon>
        <taxon>Verrucomicrobiota</taxon>
        <taxon>Opitutia</taxon>
        <taxon>Opitutales</taxon>
        <taxon>Opitutaceae</taxon>
        <taxon>Rariglobus</taxon>
    </lineage>
</organism>
<keyword evidence="1" id="KW-0812">Transmembrane</keyword>
<protein>
    <submittedName>
        <fullName evidence="3">Sulfite exporter TauE/SafE family protein</fullName>
    </submittedName>
</protein>
<accession>A0A556QRC5</accession>
<name>A0A556QRC5_9BACT</name>
<gene>
    <name evidence="3" type="ORF">FPL22_07850</name>
</gene>
<evidence type="ECO:0000313" key="4">
    <source>
        <dbReference type="Proteomes" id="UP000315648"/>
    </source>
</evidence>
<reference evidence="3 4" key="1">
    <citation type="submission" date="2019-07" db="EMBL/GenBank/DDBJ databases">
        <title>Description of 53C-WASEF.</title>
        <authorList>
            <person name="Pitt A."/>
            <person name="Hahn M.W."/>
        </authorList>
    </citation>
    <scope>NUCLEOTIDE SEQUENCE [LARGE SCALE GENOMIC DNA]</scope>
    <source>
        <strain evidence="3 4">53C-WASEF</strain>
    </source>
</reference>
<dbReference type="OrthoDB" id="9800141at2"/>
<dbReference type="AlphaFoldDB" id="A0A556QRC5"/>
<evidence type="ECO:0000313" key="3">
    <source>
        <dbReference type="EMBL" id="TSJ79195.1"/>
    </source>
</evidence>
<dbReference type="RefSeq" id="WP_144229538.1">
    <property type="nucleotide sequence ID" value="NZ_CBCRVV010000018.1"/>
</dbReference>
<feature type="transmembrane region" description="Helical" evidence="1">
    <location>
        <begin position="130"/>
        <end position="155"/>
    </location>
</feature>
<evidence type="ECO:0000259" key="2">
    <source>
        <dbReference type="Pfam" id="PF13386"/>
    </source>
</evidence>
<dbReference type="EMBL" id="VMBG01000001">
    <property type="protein sequence ID" value="TSJ79195.1"/>
    <property type="molecule type" value="Genomic_DNA"/>
</dbReference>
<feature type="transmembrane region" description="Helical" evidence="1">
    <location>
        <begin position="80"/>
        <end position="100"/>
    </location>
</feature>
<dbReference type="PANTHER" id="PTHR42208:SF1">
    <property type="entry name" value="HEAVY METAL TRANSPORTER"/>
    <property type="match status" value="1"/>
</dbReference>
<sequence>MEFASINTPAAAFVAGLVTSLHCAGMCGPLTCMMAPAREDRVDPFTVATVYHGARLVGYAILGAVAGGLGRLPFDLAGGSAVSVLPWVLVGFFLVVGLRLEKRLPRLAVLTRLQWKLQSALRGRSRLRMAAVMGAATPILPCGPLYFLIAISAFAGSGVRGAEFMLAFGLGTVPLLWLVQANYGRLQLKLTPAVLGRVQAGLALVTALVLTWRLSAQGGDFLCR</sequence>
<proteinExistence type="predicted"/>
<feature type="transmembrane region" description="Helical" evidence="1">
    <location>
        <begin position="161"/>
        <end position="179"/>
    </location>
</feature>
<keyword evidence="4" id="KW-1185">Reference proteome</keyword>
<dbReference type="Proteomes" id="UP000315648">
    <property type="component" value="Unassembled WGS sequence"/>
</dbReference>
<comment type="caution">
    <text evidence="3">The sequence shown here is derived from an EMBL/GenBank/DDBJ whole genome shotgun (WGS) entry which is preliminary data.</text>
</comment>
<dbReference type="InterPro" id="IPR039447">
    <property type="entry name" value="UreH-like_TM_dom"/>
</dbReference>
<keyword evidence="1" id="KW-1133">Transmembrane helix</keyword>
<feature type="domain" description="Urease accessory protein UreH-like transmembrane" evidence="2">
    <location>
        <begin position="11"/>
        <end position="206"/>
    </location>
</feature>